<feature type="non-terminal residue" evidence="9">
    <location>
        <position position="1"/>
    </location>
</feature>
<dbReference type="FunFam" id="3.30.70.330:FF:000040">
    <property type="entry name" value="Heterogeneous nuclear ribonucleoprotein A2/B1"/>
    <property type="match status" value="1"/>
</dbReference>
<dbReference type="GO" id="GO:0003730">
    <property type="term" value="F:mRNA 3'-UTR binding"/>
    <property type="evidence" value="ECO:0007669"/>
    <property type="project" value="TreeGrafter"/>
</dbReference>
<dbReference type="PANTHER" id="PTHR48026">
    <property type="entry name" value="HOMOLOGOUS TO DROSOPHILA SQD (SQUID) PROTEIN"/>
    <property type="match status" value="1"/>
</dbReference>
<dbReference type="InterPro" id="IPR012677">
    <property type="entry name" value="Nucleotide-bd_a/b_plait_sf"/>
</dbReference>
<evidence type="ECO:0000259" key="8">
    <source>
        <dbReference type="PROSITE" id="PS50102"/>
    </source>
</evidence>
<feature type="region of interest" description="Disordered" evidence="7">
    <location>
        <begin position="276"/>
        <end position="452"/>
    </location>
</feature>
<keyword evidence="4" id="KW-0539">Nucleus</keyword>
<evidence type="ECO:0000256" key="1">
    <source>
        <dbReference type="ARBA" id="ARBA00004123"/>
    </source>
</evidence>
<dbReference type="GO" id="GO:0001745">
    <property type="term" value="P:compound eye morphogenesis"/>
    <property type="evidence" value="ECO:0007669"/>
    <property type="project" value="UniProtKB-ARBA"/>
</dbReference>
<accession>W8CD64</accession>
<gene>
    <name evidence="9" type="primary">RB87F</name>
</gene>
<dbReference type="AlphaFoldDB" id="W8CD64"/>
<feature type="compositionally biased region" description="Low complexity" evidence="7">
    <location>
        <begin position="304"/>
        <end position="317"/>
    </location>
</feature>
<dbReference type="Gene3D" id="3.30.70.330">
    <property type="match status" value="2"/>
</dbReference>
<dbReference type="GO" id="GO:0043565">
    <property type="term" value="F:sequence-specific DNA binding"/>
    <property type="evidence" value="ECO:0007669"/>
    <property type="project" value="UniProtKB-ARBA"/>
</dbReference>
<evidence type="ECO:0000256" key="2">
    <source>
        <dbReference type="ARBA" id="ARBA00022737"/>
    </source>
</evidence>
<feature type="compositionally biased region" description="Gly residues" evidence="7">
    <location>
        <begin position="356"/>
        <end position="371"/>
    </location>
</feature>
<dbReference type="PANTHER" id="PTHR48026:SF14">
    <property type="entry name" value="HETEROGENEOUS NUCLEAR RIBONUCLEOPROTEIN A1"/>
    <property type="match status" value="1"/>
</dbReference>
<dbReference type="EMBL" id="GAMC01002492">
    <property type="protein sequence ID" value="JAC04064.1"/>
    <property type="molecule type" value="mRNA"/>
</dbReference>
<evidence type="ECO:0000256" key="5">
    <source>
        <dbReference type="ARBA" id="ARBA00023274"/>
    </source>
</evidence>
<dbReference type="OrthoDB" id="1875751at2759"/>
<feature type="compositionally biased region" description="Gly residues" evidence="7">
    <location>
        <begin position="280"/>
        <end position="300"/>
    </location>
</feature>
<feature type="compositionally biased region" description="Low complexity" evidence="7">
    <location>
        <begin position="372"/>
        <end position="381"/>
    </location>
</feature>
<feature type="compositionally biased region" description="Gly residues" evidence="7">
    <location>
        <begin position="318"/>
        <end position="342"/>
    </location>
</feature>
<sequence length="452" mass="48386">ETAFKASPVYRLLHLPACWCFLLSRLSGHFFFSNDRSIDSLRFVSGNLADFLISHKVLNLVFNRNCIFSATKKKSLLSNKMADVENGNSNGNYNDEPITEPEQLRKLFIGGLDYRTTDDGLKAHFEKWGNIVDVVVMKDPKTKRSRGFGFITYSQSYMIDNAQNARPHKIDGRTVEPKRAVPRQDIDSPNAGATVKKLFVGGLRDDHDEECLREYFKSYGNIVGINIVADKETGKKRGFAFIEFDDYDPVDKIILQKNHTIKNKVLDVKKAIAKQDMDRQGGGGGGGAGGRGQGGRGGGRGGERNNQGWGGNNRQNGGNWGGNSFGNSGNFGGNQSGPGGPGSWNNQPAPWNNQGGSDGGWNNGGGFGGPGNSANNGWSGNNSGGNFGSDYQQSYGGGPQRGNNFGNNRSAPYNQYSKGSVGGGQSGGFGGNNYNSGGGPSGGNMGGGNRRY</sequence>
<reference evidence="9" key="1">
    <citation type="submission" date="2013-07" db="EMBL/GenBank/DDBJ databases">
        <authorList>
            <person name="Geib S."/>
        </authorList>
    </citation>
    <scope>NUCLEOTIDE SEQUENCE</scope>
</reference>
<feature type="domain" description="RRM" evidence="8">
    <location>
        <begin position="196"/>
        <end position="273"/>
    </location>
</feature>
<protein>
    <submittedName>
        <fullName evidence="9">Heterogeneous nuclear ribonucleoprotein 87F</fullName>
    </submittedName>
</protein>
<feature type="compositionally biased region" description="Polar residues" evidence="7">
    <location>
        <begin position="401"/>
        <end position="416"/>
    </location>
</feature>
<dbReference type="CDD" id="cd12328">
    <property type="entry name" value="RRM2_hnRNPA_like"/>
    <property type="match status" value="1"/>
</dbReference>
<reference evidence="9" key="2">
    <citation type="journal article" date="2014" name="BMC Genomics">
        <title>A genomic perspective to assessing quality of mass-reared SIT flies used in Mediterranean fruit fly (Ceratitis capitata) eradication in California.</title>
        <authorList>
            <person name="Calla B."/>
            <person name="Hall B."/>
            <person name="Hou S."/>
            <person name="Geib S.M."/>
        </authorList>
    </citation>
    <scope>NUCLEOTIDE SEQUENCE</scope>
</reference>
<dbReference type="GO" id="GO:0000398">
    <property type="term" value="P:mRNA splicing, via spliceosome"/>
    <property type="evidence" value="ECO:0007669"/>
    <property type="project" value="TreeGrafter"/>
</dbReference>
<comment type="subcellular location">
    <subcellularLocation>
        <location evidence="1">Nucleus</location>
    </subcellularLocation>
</comment>
<name>W8CD64_CERCA</name>
<dbReference type="PROSITE" id="PS50102">
    <property type="entry name" value="RRM"/>
    <property type="match status" value="2"/>
</dbReference>
<dbReference type="GO" id="GO:0005703">
    <property type="term" value="C:polytene chromosome puff"/>
    <property type="evidence" value="ECO:0007669"/>
    <property type="project" value="UniProtKB-ARBA"/>
</dbReference>
<evidence type="ECO:0000256" key="3">
    <source>
        <dbReference type="ARBA" id="ARBA00022884"/>
    </source>
</evidence>
<dbReference type="EMBL" id="GAMC01002491">
    <property type="protein sequence ID" value="JAC04065.1"/>
    <property type="molecule type" value="mRNA"/>
</dbReference>
<dbReference type="InterPro" id="IPR000504">
    <property type="entry name" value="RRM_dom"/>
</dbReference>
<keyword evidence="2" id="KW-0677">Repeat</keyword>
<dbReference type="InterPro" id="IPR035979">
    <property type="entry name" value="RBD_domain_sf"/>
</dbReference>
<keyword evidence="3 6" id="KW-0694">RNA-binding</keyword>
<feature type="domain" description="RRM" evidence="8">
    <location>
        <begin position="105"/>
        <end position="182"/>
    </location>
</feature>
<evidence type="ECO:0000256" key="4">
    <source>
        <dbReference type="ARBA" id="ARBA00023242"/>
    </source>
</evidence>
<dbReference type="SUPFAM" id="SSF54928">
    <property type="entry name" value="RNA-binding domain, RBD"/>
    <property type="match status" value="2"/>
</dbReference>
<proteinExistence type="evidence at transcript level"/>
<dbReference type="FunFam" id="3.30.70.330:FF:000456">
    <property type="entry name" value="Heterogeneous nuclear ribonucleoprotein A1"/>
    <property type="match status" value="1"/>
</dbReference>
<keyword evidence="5 9" id="KW-0687">Ribonucleoprotein</keyword>
<dbReference type="Pfam" id="PF00076">
    <property type="entry name" value="RRM_1"/>
    <property type="match status" value="2"/>
</dbReference>
<evidence type="ECO:0000256" key="6">
    <source>
        <dbReference type="PROSITE-ProRule" id="PRU00176"/>
    </source>
</evidence>
<dbReference type="CDD" id="cd12578">
    <property type="entry name" value="RRM1_hnRNPA_like"/>
    <property type="match status" value="1"/>
</dbReference>
<dbReference type="GO" id="GO:0000381">
    <property type="term" value="P:regulation of alternative mRNA splicing, via spliceosome"/>
    <property type="evidence" value="ECO:0007669"/>
    <property type="project" value="UniProtKB-ARBA"/>
</dbReference>
<feature type="compositionally biased region" description="Gly residues" evidence="7">
    <location>
        <begin position="420"/>
        <end position="452"/>
    </location>
</feature>
<dbReference type="SMART" id="SM00360">
    <property type="entry name" value="RRM"/>
    <property type="match status" value="2"/>
</dbReference>
<dbReference type="GO" id="GO:0071013">
    <property type="term" value="C:catalytic step 2 spliceosome"/>
    <property type="evidence" value="ECO:0007669"/>
    <property type="project" value="TreeGrafter"/>
</dbReference>
<dbReference type="GO" id="GO:0003006">
    <property type="term" value="P:developmental process involved in reproduction"/>
    <property type="evidence" value="ECO:0007669"/>
    <property type="project" value="UniProtKB-ARBA"/>
</dbReference>
<evidence type="ECO:0000256" key="7">
    <source>
        <dbReference type="SAM" id="MobiDB-lite"/>
    </source>
</evidence>
<organism evidence="9">
    <name type="scientific">Ceratitis capitata</name>
    <name type="common">Mediterranean fruit fly</name>
    <name type="synonym">Tephritis capitata</name>
    <dbReference type="NCBI Taxonomy" id="7213"/>
    <lineage>
        <taxon>Eukaryota</taxon>
        <taxon>Metazoa</taxon>
        <taxon>Ecdysozoa</taxon>
        <taxon>Arthropoda</taxon>
        <taxon>Hexapoda</taxon>
        <taxon>Insecta</taxon>
        <taxon>Pterygota</taxon>
        <taxon>Neoptera</taxon>
        <taxon>Endopterygota</taxon>
        <taxon>Diptera</taxon>
        <taxon>Brachycera</taxon>
        <taxon>Muscomorpha</taxon>
        <taxon>Tephritoidea</taxon>
        <taxon>Tephritidae</taxon>
        <taxon>Ceratitis</taxon>
        <taxon>Ceratitis</taxon>
    </lineage>
</organism>
<evidence type="ECO:0000313" key="9">
    <source>
        <dbReference type="EMBL" id="JAC04065.1"/>
    </source>
</evidence>